<evidence type="ECO:0000313" key="3">
    <source>
        <dbReference type="Proteomes" id="UP000230066"/>
    </source>
</evidence>
<feature type="region of interest" description="Disordered" evidence="1">
    <location>
        <begin position="56"/>
        <end position="205"/>
    </location>
</feature>
<evidence type="ECO:0000256" key="1">
    <source>
        <dbReference type="SAM" id="MobiDB-lite"/>
    </source>
</evidence>
<dbReference type="AlphaFoldDB" id="A0A4E0QY79"/>
<name>A0A4E0QY79_FASHE</name>
<sequence>MPTTRRLKIHRERLAALAVSNSGIASAGPIKALHPSALLSGSSDPKTGEASLVQSISNQPNRDDTTPPSEPSANRFKRGRKQNSSFRNAVDRSLTLGKPLSDPIESTTGRLGRSRSASRVTVTSTITAEPIASEASETDRLRNLSNRTTDSQHPARFSCPTSPTGQPDACPPVPPRQEALPARTTPQCNAKSTKRSFGGIRGLFR</sequence>
<protein>
    <submittedName>
        <fullName evidence="2">Uncharacterized protein</fullName>
    </submittedName>
</protein>
<proteinExistence type="predicted"/>
<feature type="compositionally biased region" description="Polar residues" evidence="1">
    <location>
        <begin position="143"/>
        <end position="152"/>
    </location>
</feature>
<accession>A0A4E0QY79</accession>
<reference evidence="2" key="1">
    <citation type="submission" date="2019-03" db="EMBL/GenBank/DDBJ databases">
        <title>Improved annotation for the trematode Fasciola hepatica.</title>
        <authorList>
            <person name="Choi Y.-J."/>
            <person name="Martin J."/>
            <person name="Mitreva M."/>
        </authorList>
    </citation>
    <scope>NUCLEOTIDE SEQUENCE [LARGE SCALE GENOMIC DNA]</scope>
</reference>
<keyword evidence="3" id="KW-1185">Reference proteome</keyword>
<comment type="caution">
    <text evidence="2">The sequence shown here is derived from an EMBL/GenBank/DDBJ whole genome shotgun (WGS) entry which is preliminary data.</text>
</comment>
<feature type="compositionally biased region" description="Low complexity" evidence="1">
    <location>
        <begin position="114"/>
        <end position="128"/>
    </location>
</feature>
<gene>
    <name evidence="2" type="ORF">D915_010669</name>
</gene>
<evidence type="ECO:0000313" key="2">
    <source>
        <dbReference type="EMBL" id="THD18211.1"/>
    </source>
</evidence>
<dbReference type="EMBL" id="JXXN02015574">
    <property type="protein sequence ID" value="THD18211.1"/>
    <property type="molecule type" value="Genomic_DNA"/>
</dbReference>
<dbReference type="Proteomes" id="UP000230066">
    <property type="component" value="Unassembled WGS sequence"/>
</dbReference>
<organism evidence="2 3">
    <name type="scientific">Fasciola hepatica</name>
    <name type="common">Liver fluke</name>
    <dbReference type="NCBI Taxonomy" id="6192"/>
    <lineage>
        <taxon>Eukaryota</taxon>
        <taxon>Metazoa</taxon>
        <taxon>Spiralia</taxon>
        <taxon>Lophotrochozoa</taxon>
        <taxon>Platyhelminthes</taxon>
        <taxon>Trematoda</taxon>
        <taxon>Digenea</taxon>
        <taxon>Plagiorchiida</taxon>
        <taxon>Echinostomata</taxon>
        <taxon>Echinostomatoidea</taxon>
        <taxon>Fasciolidae</taxon>
        <taxon>Fasciola</taxon>
    </lineage>
</organism>